<dbReference type="PANTHER" id="PTHR28523">
    <property type="entry name" value="CYTOCHROME C OXIDASE ASSEMBLY FACTOR 1"/>
    <property type="match status" value="1"/>
</dbReference>
<comment type="caution">
    <text evidence="1">The sequence shown here is derived from an EMBL/GenBank/DDBJ whole genome shotgun (WGS) entry which is preliminary data.</text>
</comment>
<reference evidence="1 2" key="1">
    <citation type="submission" date="2021-11" db="EMBL/GenBank/DDBJ databases">
        <title>Black yeast isolated from Biological Soil Crust.</title>
        <authorList>
            <person name="Kurbessoian T."/>
        </authorList>
    </citation>
    <scope>NUCLEOTIDE SEQUENCE [LARGE SCALE GENOMIC DNA]</scope>
    <source>
        <strain evidence="1 2">CCFEE 5522</strain>
    </source>
</reference>
<dbReference type="PANTHER" id="PTHR28523:SF1">
    <property type="entry name" value="CYTOCHROME C OXIDASE ASSEMBLY FACTOR 1"/>
    <property type="match status" value="1"/>
</dbReference>
<organism evidence="1 2">
    <name type="scientific">Oleoguttula mirabilis</name>
    <dbReference type="NCBI Taxonomy" id="1507867"/>
    <lineage>
        <taxon>Eukaryota</taxon>
        <taxon>Fungi</taxon>
        <taxon>Dikarya</taxon>
        <taxon>Ascomycota</taxon>
        <taxon>Pezizomycotina</taxon>
        <taxon>Dothideomycetes</taxon>
        <taxon>Dothideomycetidae</taxon>
        <taxon>Mycosphaerellales</taxon>
        <taxon>Teratosphaeriaceae</taxon>
        <taxon>Oleoguttula</taxon>
    </lineage>
</organism>
<name>A0AAV9JZ19_9PEZI</name>
<evidence type="ECO:0008006" key="3">
    <source>
        <dbReference type="Google" id="ProtNLM"/>
    </source>
</evidence>
<sequence length="192" mass="22135">MLPRPRLQPERLRQLFRQHAVSRRNLIAAPRDGSGPLMERRADRALPTISTTSFRWLRSLPIFALIMVGSTLAIFNYQKQSSSVVNSTLYALRTNPEARQILGDEIYFASKIPWIRGEINQLHGRIDMAFWVKGTRKQGLMRFKSERKTRMGFFETLEWSLEPEGAEKISLLQAESKDPFLQETADKITVVT</sequence>
<dbReference type="InterPro" id="IPR014807">
    <property type="entry name" value="Coa1"/>
</dbReference>
<evidence type="ECO:0000313" key="1">
    <source>
        <dbReference type="EMBL" id="KAK4549880.1"/>
    </source>
</evidence>
<proteinExistence type="predicted"/>
<dbReference type="Pfam" id="PF08695">
    <property type="entry name" value="Coa1"/>
    <property type="match status" value="1"/>
</dbReference>
<evidence type="ECO:0000313" key="2">
    <source>
        <dbReference type="Proteomes" id="UP001324427"/>
    </source>
</evidence>
<protein>
    <recommendedName>
        <fullName evidence="3">DUF1783-domain-containing protein</fullName>
    </recommendedName>
</protein>
<accession>A0AAV9JZ19</accession>
<dbReference type="EMBL" id="JAVFHQ010000003">
    <property type="protein sequence ID" value="KAK4549880.1"/>
    <property type="molecule type" value="Genomic_DNA"/>
</dbReference>
<dbReference type="AlphaFoldDB" id="A0AAV9JZ19"/>
<dbReference type="InterPro" id="IPR042432">
    <property type="entry name" value="Coa1_fungi"/>
</dbReference>
<dbReference type="Proteomes" id="UP001324427">
    <property type="component" value="Unassembled WGS sequence"/>
</dbReference>
<gene>
    <name evidence="1" type="ORF">LTR36_005181</name>
</gene>
<dbReference type="GO" id="GO:0033617">
    <property type="term" value="P:mitochondrial respiratory chain complex IV assembly"/>
    <property type="evidence" value="ECO:0007669"/>
    <property type="project" value="InterPro"/>
</dbReference>
<dbReference type="GO" id="GO:0005743">
    <property type="term" value="C:mitochondrial inner membrane"/>
    <property type="evidence" value="ECO:0007669"/>
    <property type="project" value="TreeGrafter"/>
</dbReference>
<keyword evidence="2" id="KW-1185">Reference proteome</keyword>